<gene>
    <name evidence="4" type="ORF">FOVG_16591</name>
</gene>
<dbReference type="InterPro" id="IPR036864">
    <property type="entry name" value="Zn2-C6_fun-type_DNA-bd_sf"/>
</dbReference>
<dbReference type="Proteomes" id="UP000030751">
    <property type="component" value="Unassembled WGS sequence"/>
</dbReference>
<dbReference type="EMBL" id="JH651000">
    <property type="protein sequence ID" value="EXA32109.1"/>
    <property type="molecule type" value="Genomic_DNA"/>
</dbReference>
<name>W9NHD0_FUSOX</name>
<dbReference type="PROSITE" id="PS50048">
    <property type="entry name" value="ZN2_CY6_FUNGAL_2"/>
    <property type="match status" value="1"/>
</dbReference>
<keyword evidence="1" id="KW-0539">Nucleus</keyword>
<dbReference type="InterPro" id="IPR001138">
    <property type="entry name" value="Zn2Cys6_DnaBD"/>
</dbReference>
<evidence type="ECO:0000256" key="2">
    <source>
        <dbReference type="SAM" id="MobiDB-lite"/>
    </source>
</evidence>
<feature type="domain" description="Zn(2)-C6 fungal-type" evidence="3">
    <location>
        <begin position="14"/>
        <end position="43"/>
    </location>
</feature>
<proteinExistence type="predicted"/>
<dbReference type="GO" id="GO:0000976">
    <property type="term" value="F:transcription cis-regulatory region binding"/>
    <property type="evidence" value="ECO:0007669"/>
    <property type="project" value="TreeGrafter"/>
</dbReference>
<dbReference type="HOGENOM" id="CLU_524785_0_0_1"/>
<dbReference type="GO" id="GO:0008270">
    <property type="term" value="F:zinc ion binding"/>
    <property type="evidence" value="ECO:0007669"/>
    <property type="project" value="InterPro"/>
</dbReference>
<accession>W9NHD0</accession>
<sequence>MTNSKPRITRTRSGCLTCRRRHTKCDEAKPHCHTCSRLEIPCSGYGVTLAFRDNTHAVRERIQRQNKRKDAASADAKDRRQSEIDKLETQDSDAFMMNDMSAPEDHARLDWLSPVPETNTGAGEMANYTQSLCPSLTSSPKESTTAQASTSKSNGLVDLEDTVDDAWLSEHFPPNLSPVLQEIWEGVGYSHPVLKLSLLALRDAHKPDIQKDALELYSRSLQALSEYMPSQLDTISITDAVVLLAVLTILEMLEMTFGSFLGGITHCKQADYIVKSYMKKLVAWGTGSRMIRAWVPVKCWYSIQCAPWEEISHPFPAEVRESLWDALQPSSTSPDILLALLCAARKLNLHLTLVRLLGRGSSHQAFHNWSRQLQLFGKQAPEEQVFNACSEQDILAGFAALRARLDHWHSQQDVGDLPTIRATSECPEPSLSLPSSIGPDPLVFRSSRTASNYLRYVAAQALASTESLEALLSRKPGDSQPPDRWTRLTLQIVAGLEPSEPLQEGEGVSIGLAWILLNIVLLRGPDADIIYHLKSALPRLREVGNSRCAPCPFWALGDVIQKIEDQQAHGRVVLHLEAGITAGEELSVVRSTPVAYQALLFGYDVMVESAFSIIKDMPYYNEIN</sequence>
<dbReference type="PANTHER" id="PTHR37534:SF7">
    <property type="entry name" value="TRANSCRIPTIONAL ACTIVATOR PROTEIN UGA3"/>
    <property type="match status" value="1"/>
</dbReference>
<dbReference type="Pfam" id="PF00172">
    <property type="entry name" value="Zn_clus"/>
    <property type="match status" value="1"/>
</dbReference>
<dbReference type="GO" id="GO:0005634">
    <property type="term" value="C:nucleus"/>
    <property type="evidence" value="ECO:0007669"/>
    <property type="project" value="TreeGrafter"/>
</dbReference>
<dbReference type="PROSITE" id="PS00463">
    <property type="entry name" value="ZN2_CY6_FUNGAL_1"/>
    <property type="match status" value="1"/>
</dbReference>
<dbReference type="SMART" id="SM00066">
    <property type="entry name" value="GAL4"/>
    <property type="match status" value="1"/>
</dbReference>
<feature type="compositionally biased region" description="Basic and acidic residues" evidence="2">
    <location>
        <begin position="63"/>
        <end position="89"/>
    </location>
</feature>
<dbReference type="CDD" id="cd00067">
    <property type="entry name" value="GAL4"/>
    <property type="match status" value="1"/>
</dbReference>
<evidence type="ECO:0000259" key="3">
    <source>
        <dbReference type="PROSITE" id="PS50048"/>
    </source>
</evidence>
<reference evidence="4" key="2">
    <citation type="submission" date="2012-05" db="EMBL/GenBank/DDBJ databases">
        <title>Annotation of the Genome Sequence of Fusarium oxysporum HDV247.</title>
        <authorList>
            <consortium name="The Broad Institute Genomics Platform"/>
            <person name="Ma L.-J."/>
            <person name="Corby-Kistler H."/>
            <person name="Broz K."/>
            <person name="Gale L.R."/>
            <person name="Jonkers W."/>
            <person name="O'Donnell K."/>
            <person name="Ploetz R."/>
            <person name="Steinberg C."/>
            <person name="Schwartz D.C."/>
            <person name="VanEtten H."/>
            <person name="Zhou S."/>
            <person name="Young S.K."/>
            <person name="Zeng Q."/>
            <person name="Gargeya S."/>
            <person name="Fitzgerald M."/>
            <person name="Abouelleil A."/>
            <person name="Alvarado L."/>
            <person name="Chapman S.B."/>
            <person name="Gainer-Dewar J."/>
            <person name="Goldberg J."/>
            <person name="Griggs A."/>
            <person name="Gujja S."/>
            <person name="Hansen M."/>
            <person name="Howarth C."/>
            <person name="Imamovic A."/>
            <person name="Ireland A."/>
            <person name="Larimer J."/>
            <person name="McCowan C."/>
            <person name="Murphy C."/>
            <person name="Pearson M."/>
            <person name="Poon T.W."/>
            <person name="Priest M."/>
            <person name="Roberts A."/>
            <person name="Saif S."/>
            <person name="Shea T."/>
            <person name="Sykes S."/>
            <person name="Wortman J."/>
            <person name="Nusbaum C."/>
            <person name="Birren B."/>
        </authorList>
    </citation>
    <scope>NUCLEOTIDE SEQUENCE</scope>
    <source>
        <strain evidence="4">HDV247</strain>
    </source>
</reference>
<dbReference type="GO" id="GO:0000981">
    <property type="term" value="F:DNA-binding transcription factor activity, RNA polymerase II-specific"/>
    <property type="evidence" value="ECO:0007669"/>
    <property type="project" value="InterPro"/>
</dbReference>
<evidence type="ECO:0000256" key="1">
    <source>
        <dbReference type="ARBA" id="ARBA00023242"/>
    </source>
</evidence>
<dbReference type="PANTHER" id="PTHR37534">
    <property type="entry name" value="TRANSCRIPTIONAL ACTIVATOR PROTEIN UGA3"/>
    <property type="match status" value="1"/>
</dbReference>
<organism evidence="4">
    <name type="scientific">Fusarium oxysporum f. sp. pisi HDV247</name>
    <dbReference type="NCBI Taxonomy" id="1080344"/>
    <lineage>
        <taxon>Eukaryota</taxon>
        <taxon>Fungi</taxon>
        <taxon>Dikarya</taxon>
        <taxon>Ascomycota</taxon>
        <taxon>Pezizomycotina</taxon>
        <taxon>Sordariomycetes</taxon>
        <taxon>Hypocreomycetidae</taxon>
        <taxon>Hypocreales</taxon>
        <taxon>Nectriaceae</taxon>
        <taxon>Fusarium</taxon>
        <taxon>Fusarium oxysporum species complex</taxon>
    </lineage>
</organism>
<dbReference type="SUPFAM" id="SSF57701">
    <property type="entry name" value="Zn2/Cys6 DNA-binding domain"/>
    <property type="match status" value="1"/>
</dbReference>
<feature type="region of interest" description="Disordered" evidence="2">
    <location>
        <begin position="134"/>
        <end position="153"/>
    </location>
</feature>
<reference evidence="4" key="1">
    <citation type="submission" date="2011-10" db="EMBL/GenBank/DDBJ databases">
        <title>The Genome Sequence of Fusarium oxysporum HDV247.</title>
        <authorList>
            <consortium name="The Broad Institute Genome Sequencing Platform"/>
            <person name="Ma L.-J."/>
            <person name="Gale L.R."/>
            <person name="Schwartz D.C."/>
            <person name="Zhou S."/>
            <person name="Corby-Kistler H."/>
            <person name="Young S.K."/>
            <person name="Zeng Q."/>
            <person name="Gargeya S."/>
            <person name="Fitzgerald M."/>
            <person name="Haas B."/>
            <person name="Abouelleil A."/>
            <person name="Alvarado L."/>
            <person name="Arachchi H.M."/>
            <person name="Berlin A."/>
            <person name="Brown A."/>
            <person name="Chapman S.B."/>
            <person name="Chen Z."/>
            <person name="Dunbar C."/>
            <person name="Freedman E."/>
            <person name="Gearin G."/>
            <person name="Goldberg J."/>
            <person name="Griggs A."/>
            <person name="Gujja S."/>
            <person name="Heiman D."/>
            <person name="Howarth C."/>
            <person name="Larson L."/>
            <person name="Lui A."/>
            <person name="MacDonald P.J.P."/>
            <person name="Montmayeur A."/>
            <person name="Murphy C."/>
            <person name="Neiman D."/>
            <person name="Pearson M."/>
            <person name="Priest M."/>
            <person name="Roberts A."/>
            <person name="Saif S."/>
            <person name="Shea T."/>
            <person name="Shenoy N."/>
            <person name="Sisk P."/>
            <person name="Stolte C."/>
            <person name="Sykes S."/>
            <person name="Wortman J."/>
            <person name="Nusbaum C."/>
            <person name="Birren B."/>
        </authorList>
    </citation>
    <scope>NUCLEOTIDE SEQUENCE [LARGE SCALE GENOMIC DNA]</scope>
    <source>
        <strain evidence="4">HDV247</strain>
    </source>
</reference>
<evidence type="ECO:0000313" key="4">
    <source>
        <dbReference type="EMBL" id="EXA32109.1"/>
    </source>
</evidence>
<dbReference type="GO" id="GO:0045944">
    <property type="term" value="P:positive regulation of transcription by RNA polymerase II"/>
    <property type="evidence" value="ECO:0007669"/>
    <property type="project" value="TreeGrafter"/>
</dbReference>
<protein>
    <recommendedName>
        <fullName evidence="3">Zn(2)-C6 fungal-type domain-containing protein</fullName>
    </recommendedName>
</protein>
<dbReference type="AlphaFoldDB" id="W9NHD0"/>
<feature type="region of interest" description="Disordered" evidence="2">
    <location>
        <begin position="63"/>
        <end position="92"/>
    </location>
</feature>
<dbReference type="Gene3D" id="4.10.240.10">
    <property type="entry name" value="Zn(2)-C6 fungal-type DNA-binding domain"/>
    <property type="match status" value="1"/>
</dbReference>